<evidence type="ECO:0000256" key="5">
    <source>
        <dbReference type="ARBA" id="ARBA00022707"/>
    </source>
</evidence>
<evidence type="ECO:0000256" key="2">
    <source>
        <dbReference type="ARBA" id="ARBA00004555"/>
    </source>
</evidence>
<dbReference type="GO" id="GO:0010112">
    <property type="term" value="P:regulation of systemic acquired resistance"/>
    <property type="evidence" value="ECO:0007669"/>
    <property type="project" value="InterPro"/>
</dbReference>
<evidence type="ECO:0000256" key="3">
    <source>
        <dbReference type="ARBA" id="ARBA00009937"/>
    </source>
</evidence>
<keyword evidence="14" id="KW-0378">Hydrolase</keyword>
<dbReference type="GO" id="GO:0005794">
    <property type="term" value="C:Golgi apparatus"/>
    <property type="evidence" value="ECO:0007669"/>
    <property type="project" value="UniProtKB-SubCell"/>
</dbReference>
<feature type="compositionally biased region" description="Basic and acidic residues" evidence="13">
    <location>
        <begin position="1"/>
        <end position="21"/>
    </location>
</feature>
<evidence type="ECO:0000256" key="11">
    <source>
        <dbReference type="ARBA" id="ARBA00023242"/>
    </source>
</evidence>
<comment type="similarity">
    <text evidence="4">Belongs to the small GTPase superfamily. Arf family.</text>
</comment>
<dbReference type="Proteomes" id="UP000694240">
    <property type="component" value="Chromosome 6"/>
</dbReference>
<keyword evidence="8" id="KW-0813">Transport</keyword>
<keyword evidence="5" id="KW-0519">Myristate</keyword>
<evidence type="ECO:0000313" key="14">
    <source>
        <dbReference type="EMBL" id="KAG7590979.1"/>
    </source>
</evidence>
<comment type="caution">
    <text evidence="14">The sequence shown here is derived from an EMBL/GenBank/DDBJ whole genome shotgun (WGS) entry which is preliminary data.</text>
</comment>
<dbReference type="GO" id="GO:0016192">
    <property type="term" value="P:vesicle-mediated transport"/>
    <property type="evidence" value="ECO:0007669"/>
    <property type="project" value="UniProtKB-KW"/>
</dbReference>
<evidence type="ECO:0000256" key="13">
    <source>
        <dbReference type="SAM" id="MobiDB-lite"/>
    </source>
</evidence>
<keyword evidence="10 12" id="KW-0342">GTP-binding</keyword>
<dbReference type="GO" id="GO:0005525">
    <property type="term" value="F:GTP binding"/>
    <property type="evidence" value="ECO:0007669"/>
    <property type="project" value="UniProtKB-KW"/>
</dbReference>
<dbReference type="InterPro" id="IPR024156">
    <property type="entry name" value="Small_GTPase_ARF"/>
</dbReference>
<keyword evidence="9" id="KW-0333">Golgi apparatus</keyword>
<evidence type="ECO:0000256" key="12">
    <source>
        <dbReference type="PIRSR" id="PIRSR606689-1"/>
    </source>
</evidence>
<dbReference type="InterPro" id="IPR031425">
    <property type="entry name" value="NPR1/NH1-interacting"/>
</dbReference>
<dbReference type="AlphaFoldDB" id="A0A8T2BWM3"/>
<feature type="region of interest" description="Disordered" evidence="13">
    <location>
        <begin position="46"/>
        <end position="69"/>
    </location>
</feature>
<dbReference type="EMBL" id="JAEFBK010000006">
    <property type="protein sequence ID" value="KAG7590979.1"/>
    <property type="molecule type" value="Genomic_DNA"/>
</dbReference>
<sequence>MNKEENVESKETIRVDKRVREDEEEEEEKKIDTFFKLIKHYQEARKRRREELAENSGGVRKKSNGGERSGIVVPAFQPEDFSQCRTDLKPPLMIVSDHKEEVTKVKEEEETEEKGLYKSKQSQLLCKNQKNGDDSGKAICRFFPQRRTEDSVLRSGRCRKIINTAQTQNRRNPYHNHAYCWSECGECKIQGFNLELLGNGRPTVLQVVSNIEHYFQDITGLVLVVDSTDRERIVEAKDFLNAVIDEIQGSVPDNVAVLVYGNKHEVPGAMSASEISNKLDLTSLRQKNWQRNW</sequence>
<comment type="subcellular location">
    <subcellularLocation>
        <location evidence="2">Golgi apparatus</location>
    </subcellularLocation>
    <subcellularLocation>
        <location evidence="1">Nucleus</location>
    </subcellularLocation>
</comment>
<evidence type="ECO:0000256" key="7">
    <source>
        <dbReference type="ARBA" id="ARBA00022892"/>
    </source>
</evidence>
<evidence type="ECO:0000256" key="4">
    <source>
        <dbReference type="ARBA" id="ARBA00010290"/>
    </source>
</evidence>
<evidence type="ECO:0000256" key="8">
    <source>
        <dbReference type="ARBA" id="ARBA00022927"/>
    </source>
</evidence>
<name>A0A8T2BWM3_9BRAS</name>
<dbReference type="PANTHER" id="PTHR11711">
    <property type="entry name" value="ADP RIBOSYLATION FACTOR-RELATED"/>
    <property type="match status" value="1"/>
</dbReference>
<protein>
    <submittedName>
        <fullName evidence="14">P-loop containing nucleoside triphosphate hydrolase</fullName>
    </submittedName>
</protein>
<keyword evidence="7" id="KW-0931">ER-Golgi transport</keyword>
<dbReference type="GO" id="GO:0015031">
    <property type="term" value="P:protein transport"/>
    <property type="evidence" value="ECO:0007669"/>
    <property type="project" value="UniProtKB-KW"/>
</dbReference>
<keyword evidence="8" id="KW-0653">Protein transport</keyword>
<dbReference type="Pfam" id="PF00025">
    <property type="entry name" value="Arf"/>
    <property type="match status" value="1"/>
</dbReference>
<feature type="binding site" evidence="12">
    <location>
        <begin position="262"/>
        <end position="265"/>
    </location>
    <ligand>
        <name>GTP</name>
        <dbReference type="ChEBI" id="CHEBI:37565"/>
    </ligand>
</feature>
<proteinExistence type="inferred from homology"/>
<gene>
    <name evidence="14" type="ORF">ISN45_Aa01g000590</name>
</gene>
<dbReference type="GO" id="GO:0005634">
    <property type="term" value="C:nucleus"/>
    <property type="evidence" value="ECO:0007669"/>
    <property type="project" value="UniProtKB-SubCell"/>
</dbReference>
<evidence type="ECO:0000313" key="15">
    <source>
        <dbReference type="Proteomes" id="UP000694240"/>
    </source>
</evidence>
<accession>A0A8T2BWM3</accession>
<dbReference type="GO" id="GO:0003924">
    <property type="term" value="F:GTPase activity"/>
    <property type="evidence" value="ECO:0007669"/>
    <property type="project" value="InterPro"/>
</dbReference>
<comment type="similarity">
    <text evidence="3">Belongs to the NPR1-interactor family.</text>
</comment>
<evidence type="ECO:0000256" key="10">
    <source>
        <dbReference type="ARBA" id="ARBA00023134"/>
    </source>
</evidence>
<dbReference type="Pfam" id="PF15699">
    <property type="entry name" value="NPR1_interact"/>
    <property type="match status" value="1"/>
</dbReference>
<keyword evidence="11" id="KW-0539">Nucleus</keyword>
<keyword evidence="15" id="KW-1185">Reference proteome</keyword>
<organism evidence="14 15">
    <name type="scientific">Arabidopsis thaliana x Arabidopsis arenosa</name>
    <dbReference type="NCBI Taxonomy" id="1240361"/>
    <lineage>
        <taxon>Eukaryota</taxon>
        <taxon>Viridiplantae</taxon>
        <taxon>Streptophyta</taxon>
        <taxon>Embryophyta</taxon>
        <taxon>Tracheophyta</taxon>
        <taxon>Spermatophyta</taxon>
        <taxon>Magnoliopsida</taxon>
        <taxon>eudicotyledons</taxon>
        <taxon>Gunneridae</taxon>
        <taxon>Pentapetalae</taxon>
        <taxon>rosids</taxon>
        <taxon>malvids</taxon>
        <taxon>Brassicales</taxon>
        <taxon>Brassicaceae</taxon>
        <taxon>Camelineae</taxon>
        <taxon>Arabidopsis</taxon>
    </lineage>
</organism>
<evidence type="ECO:0000256" key="1">
    <source>
        <dbReference type="ARBA" id="ARBA00004123"/>
    </source>
</evidence>
<keyword evidence="5" id="KW-0449">Lipoprotein</keyword>
<feature type="region of interest" description="Disordered" evidence="13">
    <location>
        <begin position="1"/>
        <end position="28"/>
    </location>
</feature>
<reference evidence="14 15" key="1">
    <citation type="submission" date="2020-12" db="EMBL/GenBank/DDBJ databases">
        <title>Concerted genomic and epigenomic changes stabilize Arabidopsis allopolyploids.</title>
        <authorList>
            <person name="Chen Z."/>
        </authorList>
    </citation>
    <scope>NUCLEOTIDE SEQUENCE [LARGE SCALE GENOMIC DNA]</scope>
    <source>
        <strain evidence="14">Allo738</strain>
        <tissue evidence="14">Leaf</tissue>
    </source>
</reference>
<keyword evidence="6 12" id="KW-0547">Nucleotide-binding</keyword>
<dbReference type="InterPro" id="IPR006689">
    <property type="entry name" value="Small_GTPase_ARF/SAR"/>
</dbReference>
<evidence type="ECO:0000256" key="6">
    <source>
        <dbReference type="ARBA" id="ARBA00022741"/>
    </source>
</evidence>
<evidence type="ECO:0000256" key="9">
    <source>
        <dbReference type="ARBA" id="ARBA00023034"/>
    </source>
</evidence>